<dbReference type="RefSeq" id="WP_171947768.1">
    <property type="nucleotide sequence ID" value="NZ_FNTH01000001.1"/>
</dbReference>
<dbReference type="InterPro" id="IPR025996">
    <property type="entry name" value="MT1864/Rv1816-like_C"/>
</dbReference>
<evidence type="ECO:0000313" key="5">
    <source>
        <dbReference type="Proteomes" id="UP000198992"/>
    </source>
</evidence>
<keyword evidence="2" id="KW-0804">Transcription</keyword>
<evidence type="ECO:0000256" key="1">
    <source>
        <dbReference type="ARBA" id="ARBA00023015"/>
    </source>
</evidence>
<name>A0A1H4Y0Q2_9BRAD</name>
<dbReference type="Gene3D" id="1.10.357.10">
    <property type="entry name" value="Tetracycline Repressor, domain 2"/>
    <property type="match status" value="1"/>
</dbReference>
<dbReference type="EMBL" id="FNTH01000001">
    <property type="protein sequence ID" value="SED10751.1"/>
    <property type="molecule type" value="Genomic_DNA"/>
</dbReference>
<protein>
    <submittedName>
        <fullName evidence="4">WHG domain-containing protein</fullName>
    </submittedName>
</protein>
<sequence length="180" mass="20278">MNHERNLNLDDMLSASWDQLLARDLASEVEGFSADKRCLIPELRRFFAIKGYHDLLVRLKTACEGKTSFDALKSVALEMRQYALERPALWAAASRTPTIDCAEWRAAHEETCGLIKSVLAECGVRGQHAEDALYMLRSLVRGFAVHQILDSFLHVYSYDESFERVVDIYVAGLRSGGCCC</sequence>
<evidence type="ECO:0000256" key="2">
    <source>
        <dbReference type="ARBA" id="ARBA00023163"/>
    </source>
</evidence>
<dbReference type="SUPFAM" id="SSF48498">
    <property type="entry name" value="Tetracyclin repressor-like, C-terminal domain"/>
    <property type="match status" value="1"/>
</dbReference>
<feature type="domain" description="HTH-type transcriptional regulator MT1864/Rv1816-like C-terminal" evidence="3">
    <location>
        <begin position="72"/>
        <end position="167"/>
    </location>
</feature>
<evidence type="ECO:0000259" key="3">
    <source>
        <dbReference type="Pfam" id="PF13305"/>
    </source>
</evidence>
<gene>
    <name evidence="4" type="ORF">SAMN05444164_3714</name>
</gene>
<keyword evidence="1" id="KW-0805">Transcription regulation</keyword>
<accession>A0A1H4Y0Q2</accession>
<reference evidence="4 5" key="1">
    <citation type="submission" date="2016-10" db="EMBL/GenBank/DDBJ databases">
        <authorList>
            <person name="de Groot N.N."/>
        </authorList>
    </citation>
    <scope>NUCLEOTIDE SEQUENCE [LARGE SCALE GENOMIC DNA]</scope>
    <source>
        <strain evidence="4 5">MT12</strain>
    </source>
</reference>
<dbReference type="AlphaFoldDB" id="A0A1H4Y0Q2"/>
<dbReference type="Pfam" id="PF13305">
    <property type="entry name" value="TetR_C_33"/>
    <property type="match status" value="1"/>
</dbReference>
<organism evidence="4 5">
    <name type="scientific">Bradyrhizobium erythrophlei</name>
    <dbReference type="NCBI Taxonomy" id="1437360"/>
    <lineage>
        <taxon>Bacteria</taxon>
        <taxon>Pseudomonadati</taxon>
        <taxon>Pseudomonadota</taxon>
        <taxon>Alphaproteobacteria</taxon>
        <taxon>Hyphomicrobiales</taxon>
        <taxon>Nitrobacteraceae</taxon>
        <taxon>Bradyrhizobium</taxon>
    </lineage>
</organism>
<proteinExistence type="predicted"/>
<dbReference type="Proteomes" id="UP000198992">
    <property type="component" value="Unassembled WGS sequence"/>
</dbReference>
<dbReference type="InterPro" id="IPR036271">
    <property type="entry name" value="Tet_transcr_reg_TetR-rel_C_sf"/>
</dbReference>
<evidence type="ECO:0000313" key="4">
    <source>
        <dbReference type="EMBL" id="SED10751.1"/>
    </source>
</evidence>